<dbReference type="GO" id="GO:0009252">
    <property type="term" value="P:peptidoglycan biosynthetic process"/>
    <property type="evidence" value="ECO:0007669"/>
    <property type="project" value="UniProtKB-UniRule"/>
</dbReference>
<evidence type="ECO:0000256" key="11">
    <source>
        <dbReference type="ARBA" id="ARBA00022857"/>
    </source>
</evidence>
<evidence type="ECO:0000256" key="15">
    <source>
        <dbReference type="ARBA" id="ARBA00023306"/>
    </source>
</evidence>
<keyword evidence="10 19" id="KW-0274">FAD</keyword>
<evidence type="ECO:0000256" key="17">
    <source>
        <dbReference type="ARBA" id="ARBA00031026"/>
    </source>
</evidence>
<evidence type="ECO:0000256" key="8">
    <source>
        <dbReference type="ARBA" id="ARBA00022618"/>
    </source>
</evidence>
<keyword evidence="15 19" id="KW-0131">Cell cycle</keyword>
<evidence type="ECO:0000256" key="10">
    <source>
        <dbReference type="ARBA" id="ARBA00022827"/>
    </source>
</evidence>
<dbReference type="NCBIfam" id="TIGR00179">
    <property type="entry name" value="murB"/>
    <property type="match status" value="1"/>
</dbReference>
<dbReference type="InterPro" id="IPR003170">
    <property type="entry name" value="MurB"/>
</dbReference>
<protein>
    <recommendedName>
        <fullName evidence="6 19">UDP-N-acetylenolpyruvoylglucosamine reductase</fullName>
        <ecNumber evidence="5 19">1.3.1.98</ecNumber>
    </recommendedName>
    <alternativeName>
        <fullName evidence="17 19">UDP-N-acetylmuramate dehydrogenase</fullName>
    </alternativeName>
</protein>
<evidence type="ECO:0000256" key="18">
    <source>
        <dbReference type="ARBA" id="ARBA00048914"/>
    </source>
</evidence>
<dbReference type="STRING" id="91360.SAMN05660330_03594"/>
<dbReference type="InterPro" id="IPR016166">
    <property type="entry name" value="FAD-bd_PCMH"/>
</dbReference>
<dbReference type="NCBIfam" id="NF010480">
    <property type="entry name" value="PRK13905.1"/>
    <property type="match status" value="1"/>
</dbReference>
<dbReference type="RefSeq" id="WP_092225349.1">
    <property type="nucleotide sequence ID" value="NZ_FNJI01000033.1"/>
</dbReference>
<dbReference type="PROSITE" id="PS51387">
    <property type="entry name" value="FAD_PCMH"/>
    <property type="match status" value="1"/>
</dbReference>
<dbReference type="InterPro" id="IPR036318">
    <property type="entry name" value="FAD-bd_PCMH-like_sf"/>
</dbReference>
<dbReference type="SUPFAM" id="SSF56176">
    <property type="entry name" value="FAD-binding/transporter-associated domain-like"/>
    <property type="match status" value="1"/>
</dbReference>
<comment type="catalytic activity">
    <reaction evidence="18 19">
        <text>UDP-N-acetyl-alpha-D-muramate + NADP(+) = UDP-N-acetyl-3-O-(1-carboxyvinyl)-alpha-D-glucosamine + NADPH + H(+)</text>
        <dbReference type="Rhea" id="RHEA:12248"/>
        <dbReference type="ChEBI" id="CHEBI:15378"/>
        <dbReference type="ChEBI" id="CHEBI:57783"/>
        <dbReference type="ChEBI" id="CHEBI:58349"/>
        <dbReference type="ChEBI" id="CHEBI:68483"/>
        <dbReference type="ChEBI" id="CHEBI:70757"/>
        <dbReference type="EC" id="1.3.1.98"/>
    </reaction>
</comment>
<evidence type="ECO:0000256" key="1">
    <source>
        <dbReference type="ARBA" id="ARBA00001974"/>
    </source>
</evidence>
<dbReference type="InterPro" id="IPR016167">
    <property type="entry name" value="FAD-bd_PCMH_sub1"/>
</dbReference>
<dbReference type="PANTHER" id="PTHR21071">
    <property type="entry name" value="UDP-N-ACETYLENOLPYRUVOYLGLUCOSAMINE REDUCTASE"/>
    <property type="match status" value="1"/>
</dbReference>
<proteinExistence type="inferred from homology"/>
<accession>A0A1H0UK08</accession>
<keyword evidence="13 19" id="KW-0573">Peptidoglycan synthesis</keyword>
<dbReference type="InterPro" id="IPR006094">
    <property type="entry name" value="Oxid_FAD_bind_N"/>
</dbReference>
<dbReference type="Gene3D" id="3.30.43.10">
    <property type="entry name" value="Uridine Diphospho-n-acetylenolpyruvylglucosamine Reductase, domain 2"/>
    <property type="match status" value="1"/>
</dbReference>
<comment type="function">
    <text evidence="2 19">Cell wall formation.</text>
</comment>
<keyword evidence="12 19" id="KW-0133">Cell shape</keyword>
<dbReference type="GO" id="GO:0008762">
    <property type="term" value="F:UDP-N-acetylmuramate dehydrogenase activity"/>
    <property type="evidence" value="ECO:0007669"/>
    <property type="project" value="UniProtKB-UniRule"/>
</dbReference>
<sequence length="307" mass="33124">MKAAHKDRIVELVPSGVIFDCTLDRYTSFAIGGPAAAVVRVNRTSDLQPLLTFFREQQLAWRVLGRGTNVLVRDEGFDGVVVLLGDGFRQVCWTTDEHTGKTVVRAGGGLGLGNLSHLCADRGLSGIEFCCGIPGTVGGAVVMNAGAWGGEISQVITEVEVVTADGVVVLGKDDLHFSYRSFPGFSRFQGHGIVSSAVFVLDLGDGEKIRQRCREVMEKRSQLQPTGYPNAGSFFKNPPGESAGKLIDLCGLKGMKLGGAMVSSKHGNFLVNRDHATARDVLSLMRHIQQKVREQHGINLEPEIHIL</sequence>
<dbReference type="InterPro" id="IPR016169">
    <property type="entry name" value="FAD-bd_PCMH_sub2"/>
</dbReference>
<evidence type="ECO:0000256" key="13">
    <source>
        <dbReference type="ARBA" id="ARBA00022984"/>
    </source>
</evidence>
<organism evidence="21 22">
    <name type="scientific">Desulforhopalus singaporensis</name>
    <dbReference type="NCBI Taxonomy" id="91360"/>
    <lineage>
        <taxon>Bacteria</taxon>
        <taxon>Pseudomonadati</taxon>
        <taxon>Thermodesulfobacteriota</taxon>
        <taxon>Desulfobulbia</taxon>
        <taxon>Desulfobulbales</taxon>
        <taxon>Desulfocapsaceae</taxon>
        <taxon>Desulforhopalus</taxon>
    </lineage>
</organism>
<dbReference type="Proteomes" id="UP000199073">
    <property type="component" value="Unassembled WGS sequence"/>
</dbReference>
<dbReference type="Gene3D" id="3.30.465.10">
    <property type="match status" value="1"/>
</dbReference>
<evidence type="ECO:0000256" key="19">
    <source>
        <dbReference type="HAMAP-Rule" id="MF_00037"/>
    </source>
</evidence>
<name>A0A1H0UK08_9BACT</name>
<reference evidence="21 22" key="1">
    <citation type="submission" date="2016-10" db="EMBL/GenBank/DDBJ databases">
        <authorList>
            <person name="de Groot N.N."/>
        </authorList>
    </citation>
    <scope>NUCLEOTIDE SEQUENCE [LARGE SCALE GENOMIC DNA]</scope>
    <source>
        <strain evidence="21 22">DSM 12130</strain>
    </source>
</reference>
<feature type="active site" evidence="19">
    <location>
        <position position="303"/>
    </location>
</feature>
<dbReference type="SUPFAM" id="SSF56194">
    <property type="entry name" value="Uridine diphospho-N-Acetylenolpyruvylglucosamine reductase, MurB, C-terminal domain"/>
    <property type="match status" value="1"/>
</dbReference>
<comment type="subcellular location">
    <subcellularLocation>
        <location evidence="3 19">Cytoplasm</location>
    </subcellularLocation>
</comment>
<keyword evidence="9 19" id="KW-0285">Flavoprotein</keyword>
<dbReference type="HAMAP" id="MF_00037">
    <property type="entry name" value="MurB"/>
    <property type="match status" value="1"/>
</dbReference>
<evidence type="ECO:0000256" key="6">
    <source>
        <dbReference type="ARBA" id="ARBA00015188"/>
    </source>
</evidence>
<evidence type="ECO:0000256" key="4">
    <source>
        <dbReference type="ARBA" id="ARBA00004752"/>
    </source>
</evidence>
<dbReference type="GO" id="GO:0005829">
    <property type="term" value="C:cytosol"/>
    <property type="evidence" value="ECO:0007669"/>
    <property type="project" value="TreeGrafter"/>
</dbReference>
<dbReference type="GO" id="GO:0071555">
    <property type="term" value="P:cell wall organization"/>
    <property type="evidence" value="ECO:0007669"/>
    <property type="project" value="UniProtKB-KW"/>
</dbReference>
<keyword evidence="16 19" id="KW-0961">Cell wall biogenesis/degradation</keyword>
<dbReference type="Gene3D" id="3.90.78.10">
    <property type="entry name" value="UDP-N-acetylenolpyruvoylglucosamine reductase, C-terminal domain"/>
    <property type="match status" value="1"/>
</dbReference>
<dbReference type="OrthoDB" id="9804753at2"/>
<evidence type="ECO:0000256" key="12">
    <source>
        <dbReference type="ARBA" id="ARBA00022960"/>
    </source>
</evidence>
<evidence type="ECO:0000256" key="9">
    <source>
        <dbReference type="ARBA" id="ARBA00022630"/>
    </source>
</evidence>
<keyword evidence="22" id="KW-1185">Reference proteome</keyword>
<dbReference type="Pfam" id="PF01565">
    <property type="entry name" value="FAD_binding_4"/>
    <property type="match status" value="1"/>
</dbReference>
<dbReference type="InterPro" id="IPR011601">
    <property type="entry name" value="MurB_C"/>
</dbReference>
<dbReference type="InterPro" id="IPR036635">
    <property type="entry name" value="MurB_C_sf"/>
</dbReference>
<dbReference type="Pfam" id="PF02873">
    <property type="entry name" value="MurB_C"/>
    <property type="match status" value="1"/>
</dbReference>
<dbReference type="GO" id="GO:0051301">
    <property type="term" value="P:cell division"/>
    <property type="evidence" value="ECO:0007669"/>
    <property type="project" value="UniProtKB-KW"/>
</dbReference>
<keyword evidence="11 19" id="KW-0521">NADP</keyword>
<evidence type="ECO:0000256" key="14">
    <source>
        <dbReference type="ARBA" id="ARBA00023002"/>
    </source>
</evidence>
<evidence type="ECO:0000313" key="22">
    <source>
        <dbReference type="Proteomes" id="UP000199073"/>
    </source>
</evidence>
<dbReference type="EC" id="1.3.1.98" evidence="5 19"/>
<evidence type="ECO:0000256" key="7">
    <source>
        <dbReference type="ARBA" id="ARBA00022490"/>
    </source>
</evidence>
<feature type="active site" description="Proton donor" evidence="19">
    <location>
        <position position="233"/>
    </location>
</feature>
<comment type="similarity">
    <text evidence="19">Belongs to the MurB family.</text>
</comment>
<comment type="pathway">
    <text evidence="4 19">Cell wall biogenesis; peptidoglycan biosynthesis.</text>
</comment>
<evidence type="ECO:0000256" key="3">
    <source>
        <dbReference type="ARBA" id="ARBA00004496"/>
    </source>
</evidence>
<dbReference type="GO" id="GO:0071949">
    <property type="term" value="F:FAD binding"/>
    <property type="evidence" value="ECO:0007669"/>
    <property type="project" value="InterPro"/>
</dbReference>
<evidence type="ECO:0000256" key="16">
    <source>
        <dbReference type="ARBA" id="ARBA00023316"/>
    </source>
</evidence>
<keyword evidence="7 19" id="KW-0963">Cytoplasm</keyword>
<evidence type="ECO:0000256" key="5">
    <source>
        <dbReference type="ARBA" id="ARBA00012518"/>
    </source>
</evidence>
<dbReference type="GO" id="GO:0008360">
    <property type="term" value="P:regulation of cell shape"/>
    <property type="evidence" value="ECO:0007669"/>
    <property type="project" value="UniProtKB-KW"/>
</dbReference>
<dbReference type="EMBL" id="FNJI01000033">
    <property type="protein sequence ID" value="SDP66494.1"/>
    <property type="molecule type" value="Genomic_DNA"/>
</dbReference>
<feature type="domain" description="FAD-binding PCMH-type" evidence="20">
    <location>
        <begin position="31"/>
        <end position="204"/>
    </location>
</feature>
<dbReference type="PANTHER" id="PTHR21071:SF4">
    <property type="entry name" value="UDP-N-ACETYLENOLPYRUVOYLGLUCOSAMINE REDUCTASE"/>
    <property type="match status" value="1"/>
</dbReference>
<evidence type="ECO:0000256" key="2">
    <source>
        <dbReference type="ARBA" id="ARBA00003921"/>
    </source>
</evidence>
<evidence type="ECO:0000259" key="20">
    <source>
        <dbReference type="PROSITE" id="PS51387"/>
    </source>
</evidence>
<comment type="cofactor">
    <cofactor evidence="1 19">
        <name>FAD</name>
        <dbReference type="ChEBI" id="CHEBI:57692"/>
    </cofactor>
</comment>
<dbReference type="AlphaFoldDB" id="A0A1H0UK08"/>
<gene>
    <name evidence="19" type="primary">murB</name>
    <name evidence="21" type="ORF">SAMN05660330_03594</name>
</gene>
<keyword evidence="14 19" id="KW-0560">Oxidoreductase</keyword>
<dbReference type="UniPathway" id="UPA00219"/>
<feature type="active site" evidence="19">
    <location>
        <position position="180"/>
    </location>
</feature>
<keyword evidence="8 19" id="KW-0132">Cell division</keyword>
<evidence type="ECO:0000313" key="21">
    <source>
        <dbReference type="EMBL" id="SDP66494.1"/>
    </source>
</evidence>